<dbReference type="Proteomes" id="UP000182360">
    <property type="component" value="Unassembled WGS sequence"/>
</dbReference>
<gene>
    <name evidence="2" type="ORF">SAMN04487977_10457</name>
</gene>
<dbReference type="Gene3D" id="3.30.420.10">
    <property type="entry name" value="Ribonuclease H-like superfamily/Ribonuclease H"/>
    <property type="match status" value="1"/>
</dbReference>
<reference evidence="2 3" key="1">
    <citation type="submission" date="2016-10" db="EMBL/GenBank/DDBJ databases">
        <authorList>
            <person name="de Groot N.N."/>
        </authorList>
    </citation>
    <scope>NUCLEOTIDE SEQUENCE [LARGE SCALE GENOMIC DNA]</scope>
    <source>
        <strain evidence="2 3">B25</strain>
    </source>
</reference>
<dbReference type="PANTHER" id="PTHR30231">
    <property type="entry name" value="DNA POLYMERASE III SUBUNIT EPSILON"/>
    <property type="match status" value="1"/>
</dbReference>
<dbReference type="InterPro" id="IPR036397">
    <property type="entry name" value="RNaseH_sf"/>
</dbReference>
<accession>A0A1H9FIT0</accession>
<evidence type="ECO:0000259" key="1">
    <source>
        <dbReference type="SMART" id="SM00479"/>
    </source>
</evidence>
<dbReference type="InterPro" id="IPR012337">
    <property type="entry name" value="RNaseH-like_sf"/>
</dbReference>
<evidence type="ECO:0000313" key="3">
    <source>
        <dbReference type="Proteomes" id="UP000182360"/>
    </source>
</evidence>
<dbReference type="SUPFAM" id="SSF53098">
    <property type="entry name" value="Ribonuclease H-like"/>
    <property type="match status" value="1"/>
</dbReference>
<proteinExistence type="predicted"/>
<keyword evidence="3" id="KW-1185">Reference proteome</keyword>
<organism evidence="2 3">
    <name type="scientific">Treponema bryantii</name>
    <dbReference type="NCBI Taxonomy" id="163"/>
    <lineage>
        <taxon>Bacteria</taxon>
        <taxon>Pseudomonadati</taxon>
        <taxon>Spirochaetota</taxon>
        <taxon>Spirochaetia</taxon>
        <taxon>Spirochaetales</taxon>
        <taxon>Treponemataceae</taxon>
        <taxon>Treponema</taxon>
    </lineage>
</organism>
<dbReference type="Pfam" id="PF00929">
    <property type="entry name" value="RNase_T"/>
    <property type="match status" value="1"/>
</dbReference>
<dbReference type="GO" id="GO:0005829">
    <property type="term" value="C:cytosol"/>
    <property type="evidence" value="ECO:0007669"/>
    <property type="project" value="TreeGrafter"/>
</dbReference>
<sequence>MTNKALYEDSQLSLFDDEPDVKKQSLDYITIDFETANQYGNSAISVGLVRYIDGKEADCMYELICPPNDYFVQEWIDQIHHLTYEDVKNAPKFPEVWDNKVRPFIEKTPGLPLVAHNAKFDMGVIWDACSFYHHKLPGYNYFCSLQIAKKVWPEYEKHALTFLGEKFGITYLAHEALEDSRTCGLVVALAAQKMKARTVQELLDKCEIKMERI</sequence>
<dbReference type="GO" id="GO:0006259">
    <property type="term" value="P:DNA metabolic process"/>
    <property type="evidence" value="ECO:0007669"/>
    <property type="project" value="UniProtKB-ARBA"/>
</dbReference>
<dbReference type="EMBL" id="FOFU01000004">
    <property type="protein sequence ID" value="SEQ37824.1"/>
    <property type="molecule type" value="Genomic_DNA"/>
</dbReference>
<dbReference type="PANTHER" id="PTHR30231:SF42">
    <property type="entry name" value="EXONUCLEASE"/>
    <property type="match status" value="1"/>
</dbReference>
<dbReference type="GO" id="GO:0003676">
    <property type="term" value="F:nucleic acid binding"/>
    <property type="evidence" value="ECO:0007669"/>
    <property type="project" value="InterPro"/>
</dbReference>
<evidence type="ECO:0000313" key="2">
    <source>
        <dbReference type="EMBL" id="SEQ37824.1"/>
    </source>
</evidence>
<dbReference type="GO" id="GO:0008408">
    <property type="term" value="F:3'-5' exonuclease activity"/>
    <property type="evidence" value="ECO:0007669"/>
    <property type="project" value="TreeGrafter"/>
</dbReference>
<protein>
    <submittedName>
        <fullName evidence="2">DNA polymerase-3 subunit epsilon</fullName>
    </submittedName>
</protein>
<dbReference type="RefSeq" id="WP_083379798.1">
    <property type="nucleotide sequence ID" value="NZ_FOFU01000004.1"/>
</dbReference>
<name>A0A1H9FIT0_9SPIR</name>
<dbReference type="AlphaFoldDB" id="A0A1H9FIT0"/>
<dbReference type="OrthoDB" id="9804290at2"/>
<dbReference type="InterPro" id="IPR013520">
    <property type="entry name" value="Ribonucl_H"/>
</dbReference>
<feature type="domain" description="Exonuclease" evidence="1">
    <location>
        <begin position="27"/>
        <end position="196"/>
    </location>
</feature>
<dbReference type="SMART" id="SM00479">
    <property type="entry name" value="EXOIII"/>
    <property type="match status" value="1"/>
</dbReference>